<accession>A0A218P435</accession>
<dbReference type="EMBL" id="CP014854">
    <property type="protein sequence ID" value="ASI99655.1"/>
    <property type="molecule type" value="Genomic_DNA"/>
</dbReference>
<dbReference type="InterPro" id="IPR013783">
    <property type="entry name" value="Ig-like_fold"/>
</dbReference>
<evidence type="ECO:0000259" key="3">
    <source>
        <dbReference type="Pfam" id="PF07705"/>
    </source>
</evidence>
<reference evidence="4 5" key="1">
    <citation type="submission" date="2016-03" db="EMBL/GenBank/DDBJ databases">
        <title>Complete genome sequence of Thermococcus celer.</title>
        <authorList>
            <person name="Oger P.M."/>
        </authorList>
    </citation>
    <scope>NUCLEOTIDE SEQUENCE [LARGE SCALE GENOMIC DNA]</scope>
    <source>
        <strain evidence="4 5">Vu 13</strain>
    </source>
</reference>
<feature type="region of interest" description="Disordered" evidence="1">
    <location>
        <begin position="562"/>
        <end position="589"/>
    </location>
</feature>
<dbReference type="RefSeq" id="WP_088863575.1">
    <property type="nucleotide sequence ID" value="NZ_CP014854.1"/>
</dbReference>
<dbReference type="OrthoDB" id="86238at2157"/>
<evidence type="ECO:0000313" key="4">
    <source>
        <dbReference type="EMBL" id="ASI99655.1"/>
    </source>
</evidence>
<dbReference type="AlphaFoldDB" id="A0A218P435"/>
<feature type="domain" description="CARDB" evidence="3">
    <location>
        <begin position="343"/>
        <end position="418"/>
    </location>
</feature>
<name>A0A218P435_THECE</name>
<evidence type="ECO:0000256" key="2">
    <source>
        <dbReference type="SAM" id="Phobius"/>
    </source>
</evidence>
<dbReference type="GeneID" id="33324866"/>
<evidence type="ECO:0000313" key="5">
    <source>
        <dbReference type="Proteomes" id="UP000197156"/>
    </source>
</evidence>
<proteinExistence type="predicted"/>
<keyword evidence="2" id="KW-0472">Membrane</keyword>
<keyword evidence="2" id="KW-1133">Transmembrane helix</keyword>
<protein>
    <recommendedName>
        <fullName evidence="3">CARDB domain-containing protein</fullName>
    </recommendedName>
</protein>
<organism evidence="4 5">
    <name type="scientific">Thermococcus celer Vu 13 = JCM 8558</name>
    <dbReference type="NCBI Taxonomy" id="1293037"/>
    <lineage>
        <taxon>Archaea</taxon>
        <taxon>Methanobacteriati</taxon>
        <taxon>Methanobacteriota</taxon>
        <taxon>Thermococci</taxon>
        <taxon>Thermococcales</taxon>
        <taxon>Thermococcaceae</taxon>
        <taxon>Thermococcus</taxon>
    </lineage>
</organism>
<evidence type="ECO:0000256" key="1">
    <source>
        <dbReference type="SAM" id="MobiDB-lite"/>
    </source>
</evidence>
<dbReference type="Gene3D" id="2.60.40.10">
    <property type="entry name" value="Immunoglobulins"/>
    <property type="match status" value="1"/>
</dbReference>
<dbReference type="InterPro" id="IPR011635">
    <property type="entry name" value="CARDB"/>
</dbReference>
<dbReference type="KEGG" id="tce:A3L02_08835"/>
<keyword evidence="5" id="KW-1185">Reference proteome</keyword>
<dbReference type="Proteomes" id="UP000197156">
    <property type="component" value="Chromosome"/>
</dbReference>
<feature type="transmembrane region" description="Helical" evidence="2">
    <location>
        <begin position="628"/>
        <end position="648"/>
    </location>
</feature>
<keyword evidence="2" id="KW-0812">Transmembrane</keyword>
<feature type="compositionally biased region" description="Low complexity" evidence="1">
    <location>
        <begin position="572"/>
        <end position="582"/>
    </location>
</feature>
<gene>
    <name evidence="4" type="ORF">A3L02_08835</name>
</gene>
<sequence>MRKLWGIAVMIIFTLSLAGGVSASSFGGWIGVPGFITLGKTTIELRDVSLDDGSLMMVLSNGSSSSTLILKPGQNLTFGRTTLTYLRLLVNSESLVLLKVNFSYVFPGQNITFGDYRISLLSIGSSGAKLRVSKGNQSKDFTSSDFTFKNVHVRVSAYPKVFDGYLKRGGNVSAYGYTLTFSNATVENTTGGLVETVIFTYKNDTYPVEVGKEADVGVFHVKVEDLAGVDYAKVVVNFIGASVDVERVPDMTFTLSPGQTQKVGPYVLKYEDYFEGATVSLRNPCGKVLSSARLSTASVSTLLYYGGVAVGLESVTTDGTATFFALVDEARIPRVDKVANLLISVSSEGGKQYAPMTVSVRVKNTGTVDLSNVSLKFVPAGDVELISKGSWLLSKIKPDEEKTLQVELLPHRSGNLTLGHVEAKAVAPFELACGGYTVLNFRSNDLRVNVEPSRVSYGLRVESSNRTLIYRPLVVNITVTNTGDVSVPANLTVSLPQGVAVEPNGVFSSAGNLMIAPLSLLPGENATLSLRVIPYMEGTKELDFRVETPLGVVNSSALSLHVATPPTSPKNETPVTVTETTTAPCNGTATVTETHTTTHTETKTETKTKTSVTTSISPVPYTPVSSKVLWSVLGFVLGVLVIITFAWYQARKG</sequence>
<dbReference type="Pfam" id="PF07705">
    <property type="entry name" value="CARDB"/>
    <property type="match status" value="1"/>
</dbReference>